<proteinExistence type="predicted"/>
<reference evidence="7" key="3">
    <citation type="journal article" date="2019" name="BMC Res. Notes">
        <title>Complete genome sequence of the Sulfodiicoccus acidiphilus strain HS-1T, the first crenarchaeon that lacks polB3, isolated from an acidic hot spring in Ohwaku-dani, Hakone, Japan.</title>
        <authorList>
            <person name="Sakai H.D."/>
            <person name="Kurosawa N."/>
        </authorList>
    </citation>
    <scope>NUCLEOTIDE SEQUENCE</scope>
    <source>
        <strain evidence="7">HS-1</strain>
    </source>
</reference>
<evidence type="ECO:0000313" key="8">
    <source>
        <dbReference type="EMBL" id="GGT97266.1"/>
    </source>
</evidence>
<comment type="subcellular location">
    <subcellularLocation>
        <location evidence="1">Membrane</location>
        <topology evidence="1">Multi-pass membrane protein</topology>
    </subcellularLocation>
</comment>
<dbReference type="AlphaFoldDB" id="A0A348B2L7"/>
<dbReference type="PANTHER" id="PTHR11706">
    <property type="entry name" value="SOLUTE CARRIER PROTEIN FAMILY 11 MEMBER"/>
    <property type="match status" value="1"/>
</dbReference>
<dbReference type="KEGG" id="sacd:HS1genome_0808"/>
<dbReference type="RefSeq" id="WP_229768203.1">
    <property type="nucleotide sequence ID" value="NZ_AP018553.1"/>
</dbReference>
<accession>A0A348B2L7</accession>
<dbReference type="Proteomes" id="UP000276741">
    <property type="component" value="Chromosome"/>
</dbReference>
<protein>
    <recommendedName>
        <fullName evidence="10">Divalent metal cation transporter</fullName>
    </recommendedName>
</protein>
<evidence type="ECO:0000256" key="4">
    <source>
        <dbReference type="ARBA" id="ARBA00022989"/>
    </source>
</evidence>
<reference evidence="9" key="2">
    <citation type="submission" date="2018-04" db="EMBL/GenBank/DDBJ databases">
        <title>Complete genome sequence of Sulfodiicoccus acidiphilus strain HS-1.</title>
        <authorList>
            <person name="Sakai H.D."/>
            <person name="Kurosawa N."/>
        </authorList>
    </citation>
    <scope>NUCLEOTIDE SEQUENCE [LARGE SCALE GENOMIC DNA]</scope>
    <source>
        <strain evidence="9">HS-1</strain>
    </source>
</reference>
<evidence type="ECO:0008006" key="10">
    <source>
        <dbReference type="Google" id="ProtNLM"/>
    </source>
</evidence>
<dbReference type="EMBL" id="AP018553">
    <property type="protein sequence ID" value="BBD72419.1"/>
    <property type="molecule type" value="Genomic_DNA"/>
</dbReference>
<reference evidence="8" key="4">
    <citation type="submission" date="2020-09" db="EMBL/GenBank/DDBJ databases">
        <authorList>
            <person name="Sun Q."/>
            <person name="Ohkuma M."/>
        </authorList>
    </citation>
    <scope>NUCLEOTIDE SEQUENCE</scope>
    <source>
        <strain evidence="8">JCM 31740</strain>
    </source>
</reference>
<sequence>MSRKYHTVLRFFGPAWLVMMADMDASSTIGAAQTGVEFRYGLIWFLLLLTIPLFIVQEVSGRIGVATSKGLGELVRERYGPKVAYLTAIPMALTDVVTYAIEYAGGAIGFEMLGVPPMVSLPVIYILHLLIVTKRKYAEAEKVLLGVSGLLILGFTVALLERGLEHYSPILFSASPKFLLILAVNVGAVVMPFMLFFQASATADKINTIGELRNESKEKLLKLMRWETLVGALVTELLMVVVEMVSSGLPQTTNFASARVLSQLLSSVAGKYSPLLFGVGLIGAAFLALVAISMGSAWGVVEAIGVTRDKSYWIYVIESLPALIAVTLIPSEQLVNAVLYLLVVFVFVLIGPLLTMGIVSRDKGVMKEYASSKGLELAYWASAIFLISFGLLALAASL</sequence>
<keyword evidence="4 6" id="KW-1133">Transmembrane helix</keyword>
<dbReference type="GO" id="GO:0015086">
    <property type="term" value="F:cadmium ion transmembrane transporter activity"/>
    <property type="evidence" value="ECO:0007669"/>
    <property type="project" value="TreeGrafter"/>
</dbReference>
<evidence type="ECO:0000313" key="9">
    <source>
        <dbReference type="Proteomes" id="UP000276741"/>
    </source>
</evidence>
<evidence type="ECO:0000313" key="7">
    <source>
        <dbReference type="EMBL" id="BBD72419.1"/>
    </source>
</evidence>
<dbReference type="GeneID" id="38666310"/>
<evidence type="ECO:0000256" key="5">
    <source>
        <dbReference type="ARBA" id="ARBA00023136"/>
    </source>
</evidence>
<dbReference type="EMBL" id="BMQS01000011">
    <property type="protein sequence ID" value="GGT97266.1"/>
    <property type="molecule type" value="Genomic_DNA"/>
</dbReference>
<dbReference type="PANTHER" id="PTHR11706:SF33">
    <property type="entry name" value="NATURAL RESISTANCE-ASSOCIATED MACROPHAGE PROTEIN 2"/>
    <property type="match status" value="1"/>
</dbReference>
<keyword evidence="2" id="KW-0813">Transport</keyword>
<reference evidence="8" key="1">
    <citation type="journal article" date="2014" name="Int. J. Syst. Evol. Microbiol.">
        <title>Complete genome sequence of Corynebacterium casei LMG S-19264T (=DSM 44701T), isolated from a smear-ripened cheese.</title>
        <authorList>
            <consortium name="US DOE Joint Genome Institute (JGI-PGF)"/>
            <person name="Walter F."/>
            <person name="Albersmeier A."/>
            <person name="Kalinowski J."/>
            <person name="Ruckert C."/>
        </authorList>
    </citation>
    <scope>NUCLEOTIDE SEQUENCE</scope>
    <source>
        <strain evidence="8">JCM 31740</strain>
    </source>
</reference>
<feature type="transmembrane region" description="Helical" evidence="6">
    <location>
        <begin position="41"/>
        <end position="63"/>
    </location>
</feature>
<feature type="transmembrane region" description="Helical" evidence="6">
    <location>
        <begin position="113"/>
        <end position="131"/>
    </location>
</feature>
<feature type="transmembrane region" description="Helical" evidence="6">
    <location>
        <begin position="337"/>
        <end position="356"/>
    </location>
</feature>
<feature type="transmembrane region" description="Helical" evidence="6">
    <location>
        <begin position="377"/>
        <end position="396"/>
    </location>
</feature>
<evidence type="ECO:0000256" key="2">
    <source>
        <dbReference type="ARBA" id="ARBA00022448"/>
    </source>
</evidence>
<keyword evidence="3 6" id="KW-0812">Transmembrane</keyword>
<name>A0A348B2L7_9CREN</name>
<dbReference type="Proteomes" id="UP000616143">
    <property type="component" value="Unassembled WGS sequence"/>
</dbReference>
<gene>
    <name evidence="8" type="ORF">GCM10007116_13480</name>
    <name evidence="7" type="ORF">HS1genome_0808</name>
</gene>
<feature type="transmembrane region" description="Helical" evidence="6">
    <location>
        <begin position="275"/>
        <end position="300"/>
    </location>
</feature>
<evidence type="ECO:0000256" key="6">
    <source>
        <dbReference type="SAM" id="Phobius"/>
    </source>
</evidence>
<keyword evidence="5 6" id="KW-0472">Membrane</keyword>
<evidence type="ECO:0000256" key="3">
    <source>
        <dbReference type="ARBA" id="ARBA00022692"/>
    </source>
</evidence>
<dbReference type="GO" id="GO:0034755">
    <property type="term" value="P:iron ion transmembrane transport"/>
    <property type="evidence" value="ECO:0007669"/>
    <property type="project" value="TreeGrafter"/>
</dbReference>
<feature type="transmembrane region" description="Helical" evidence="6">
    <location>
        <begin position="143"/>
        <end position="160"/>
    </location>
</feature>
<dbReference type="InterPro" id="IPR001046">
    <property type="entry name" value="NRAMP_fam"/>
</dbReference>
<dbReference type="GO" id="GO:0005886">
    <property type="term" value="C:plasma membrane"/>
    <property type="evidence" value="ECO:0007669"/>
    <property type="project" value="TreeGrafter"/>
</dbReference>
<organism evidence="7 9">
    <name type="scientific">Sulfodiicoccus acidiphilus</name>
    <dbReference type="NCBI Taxonomy" id="1670455"/>
    <lineage>
        <taxon>Archaea</taxon>
        <taxon>Thermoproteota</taxon>
        <taxon>Thermoprotei</taxon>
        <taxon>Sulfolobales</taxon>
        <taxon>Sulfolobaceae</taxon>
        <taxon>Sulfodiicoccus</taxon>
    </lineage>
</organism>
<feature type="transmembrane region" description="Helical" evidence="6">
    <location>
        <begin position="180"/>
        <end position="202"/>
    </location>
</feature>
<evidence type="ECO:0000256" key="1">
    <source>
        <dbReference type="ARBA" id="ARBA00004141"/>
    </source>
</evidence>
<dbReference type="Pfam" id="PF01566">
    <property type="entry name" value="Nramp"/>
    <property type="match status" value="1"/>
</dbReference>
<keyword evidence="9" id="KW-1185">Reference proteome</keyword>
<feature type="transmembrane region" description="Helical" evidence="6">
    <location>
        <begin position="312"/>
        <end position="331"/>
    </location>
</feature>
<dbReference type="GO" id="GO:0005384">
    <property type="term" value="F:manganese ion transmembrane transporter activity"/>
    <property type="evidence" value="ECO:0007669"/>
    <property type="project" value="TreeGrafter"/>
</dbReference>